<organism evidence="2 3">
    <name type="scientific">Rubrobacter taiwanensis</name>
    <dbReference type="NCBI Taxonomy" id="185139"/>
    <lineage>
        <taxon>Bacteria</taxon>
        <taxon>Bacillati</taxon>
        <taxon>Actinomycetota</taxon>
        <taxon>Rubrobacteria</taxon>
        <taxon>Rubrobacterales</taxon>
        <taxon>Rubrobacteraceae</taxon>
        <taxon>Rubrobacter</taxon>
    </lineage>
</organism>
<gene>
    <name evidence="2" type="ORF">E0L93_04125</name>
</gene>
<reference evidence="2 3" key="1">
    <citation type="submission" date="2019-03" db="EMBL/GenBank/DDBJ databases">
        <title>Whole genome sequence of a novel Rubrobacter taiwanensis strain, isolated from Yellowstone National Park.</title>
        <authorList>
            <person name="Freed S."/>
            <person name="Ramaley R.F."/>
            <person name="Kyndt J.A."/>
        </authorList>
    </citation>
    <scope>NUCLEOTIDE SEQUENCE [LARGE SCALE GENOMIC DNA]</scope>
    <source>
        <strain evidence="2 3">Yellowstone</strain>
    </source>
</reference>
<evidence type="ECO:0000256" key="1">
    <source>
        <dbReference type="SAM" id="SignalP"/>
    </source>
</evidence>
<feature type="chain" id="PRO_5020599479" description="Lipoprotein" evidence="1">
    <location>
        <begin position="21"/>
        <end position="147"/>
    </location>
</feature>
<proteinExistence type="predicted"/>
<sequence>MKHALAILATMFLLAGCANGGSDGVTEHSGDYREPTLEVTGEEGPAPGELQYEWQGAAAESVVLRLEGGERTRFSGVCTVGEERTVISGQVPRRYTYELGGRELRCRIQKQSPGSDVLRVILTDGERTRSVQQTNRQGGTIEIVSSG</sequence>
<protein>
    <recommendedName>
        <fullName evidence="4">Lipoprotein</fullName>
    </recommendedName>
</protein>
<comment type="caution">
    <text evidence="2">The sequence shown here is derived from an EMBL/GenBank/DDBJ whole genome shotgun (WGS) entry which is preliminary data.</text>
</comment>
<dbReference type="RefSeq" id="WP_132688881.1">
    <property type="nucleotide sequence ID" value="NZ_SKBU01000007.1"/>
</dbReference>
<dbReference type="Proteomes" id="UP000295244">
    <property type="component" value="Unassembled WGS sequence"/>
</dbReference>
<accession>A0A4R1BPX2</accession>
<evidence type="ECO:0000313" key="3">
    <source>
        <dbReference type="Proteomes" id="UP000295244"/>
    </source>
</evidence>
<keyword evidence="1" id="KW-0732">Signal</keyword>
<evidence type="ECO:0008006" key="4">
    <source>
        <dbReference type="Google" id="ProtNLM"/>
    </source>
</evidence>
<evidence type="ECO:0000313" key="2">
    <source>
        <dbReference type="EMBL" id="TCJ19700.1"/>
    </source>
</evidence>
<dbReference type="PROSITE" id="PS51257">
    <property type="entry name" value="PROKAR_LIPOPROTEIN"/>
    <property type="match status" value="1"/>
</dbReference>
<name>A0A4R1BPX2_9ACTN</name>
<dbReference type="OrthoDB" id="5244071at2"/>
<dbReference type="EMBL" id="SKBU01000007">
    <property type="protein sequence ID" value="TCJ19700.1"/>
    <property type="molecule type" value="Genomic_DNA"/>
</dbReference>
<feature type="signal peptide" evidence="1">
    <location>
        <begin position="1"/>
        <end position="20"/>
    </location>
</feature>
<dbReference type="AlphaFoldDB" id="A0A4R1BPX2"/>
<keyword evidence="3" id="KW-1185">Reference proteome</keyword>